<comment type="caution">
    <text evidence="3">The sequence shown here is derived from an EMBL/GenBank/DDBJ whole genome shotgun (WGS) entry which is preliminary data.</text>
</comment>
<dbReference type="EMBL" id="JADDIV010000002">
    <property type="protein sequence ID" value="MBE7367331.1"/>
    <property type="molecule type" value="Genomic_DNA"/>
</dbReference>
<dbReference type="Pfam" id="PF07987">
    <property type="entry name" value="DUF1775"/>
    <property type="match status" value="1"/>
</dbReference>
<dbReference type="CDD" id="cd08545">
    <property type="entry name" value="YcnI_like"/>
    <property type="match status" value="1"/>
</dbReference>
<evidence type="ECO:0000313" key="3">
    <source>
        <dbReference type="EMBL" id="MBE7367331.1"/>
    </source>
</evidence>
<sequence>MPFPFASFFPRRGLLACAALAAGTAGAHVVLEHQAAPAGSSYKATFKVGHGCGTSATRQIVVEIPAGVRGAHPMPKPGWQLAIERAPLPQPETDHGRTVTEDVARITWTAKTREDMLPNAHYDEFVLVARLPAQAGSLYWPVRQVCEEGRNDWVEVPKPGQKRSDLKSPAALLELLPTGQAGEHRH</sequence>
<evidence type="ECO:0000256" key="1">
    <source>
        <dbReference type="SAM" id="SignalP"/>
    </source>
</evidence>
<keyword evidence="1" id="KW-0732">Signal</keyword>
<name>A0ABR9S1C8_9BURK</name>
<evidence type="ECO:0000313" key="4">
    <source>
        <dbReference type="Proteomes" id="UP000806285"/>
    </source>
</evidence>
<dbReference type="Gene3D" id="2.60.40.2230">
    <property type="entry name" value="Uncharacterised protein YcnI-like PF07987, DUF1775"/>
    <property type="match status" value="1"/>
</dbReference>
<proteinExistence type="predicted"/>
<dbReference type="InterPro" id="IPR012533">
    <property type="entry name" value="YcnI-copper_dom"/>
</dbReference>
<gene>
    <name evidence="3" type="ORF">IM787_07135</name>
</gene>
<accession>A0ABR9S1C8</accession>
<dbReference type="RefSeq" id="WP_193675947.1">
    <property type="nucleotide sequence ID" value="NZ_JADDIV010000002.1"/>
</dbReference>
<organism evidence="3 4">
    <name type="scientific">Ramlibacter pallidus</name>
    <dbReference type="NCBI Taxonomy" id="2780087"/>
    <lineage>
        <taxon>Bacteria</taxon>
        <taxon>Pseudomonadati</taxon>
        <taxon>Pseudomonadota</taxon>
        <taxon>Betaproteobacteria</taxon>
        <taxon>Burkholderiales</taxon>
        <taxon>Comamonadaceae</taxon>
        <taxon>Ramlibacter</taxon>
    </lineage>
</organism>
<protein>
    <submittedName>
        <fullName evidence="3">YcnI family protein</fullName>
    </submittedName>
</protein>
<reference evidence="3 4" key="1">
    <citation type="submission" date="2020-10" db="EMBL/GenBank/DDBJ databases">
        <title>Ramlibacter sp. HM2 16S ribosomal RNA gene Genome sequencing and assembly.</title>
        <authorList>
            <person name="Kang M."/>
        </authorList>
    </citation>
    <scope>NUCLEOTIDE SEQUENCE [LARGE SCALE GENOMIC DNA]</scope>
    <source>
        <strain evidence="3 4">HM2</strain>
    </source>
</reference>
<dbReference type="Proteomes" id="UP000806285">
    <property type="component" value="Unassembled WGS sequence"/>
</dbReference>
<feature type="signal peptide" evidence="1">
    <location>
        <begin position="1"/>
        <end position="27"/>
    </location>
</feature>
<evidence type="ECO:0000259" key="2">
    <source>
        <dbReference type="Pfam" id="PF07987"/>
    </source>
</evidence>
<feature type="domain" description="YncI copper-binding" evidence="2">
    <location>
        <begin position="28"/>
        <end position="175"/>
    </location>
</feature>
<feature type="chain" id="PRO_5046305180" evidence="1">
    <location>
        <begin position="28"/>
        <end position="186"/>
    </location>
</feature>
<keyword evidence="4" id="KW-1185">Reference proteome</keyword>
<dbReference type="InterPro" id="IPR038507">
    <property type="entry name" value="YcnI-like_sf"/>
</dbReference>